<accession>A0A0D7W6K9</accession>
<dbReference type="Proteomes" id="UP000032361">
    <property type="component" value="Unassembled WGS sequence"/>
</dbReference>
<dbReference type="InterPro" id="IPR051675">
    <property type="entry name" value="Endo/Exo/Phosphatase_dom_1"/>
</dbReference>
<evidence type="ECO:0000313" key="2">
    <source>
        <dbReference type="EMBL" id="KJD33462.1"/>
    </source>
</evidence>
<dbReference type="OrthoDB" id="981124at2"/>
<comment type="caution">
    <text evidence="2">The sequence shown here is derived from an EMBL/GenBank/DDBJ whole genome shotgun (WGS) entry which is preliminary data.</text>
</comment>
<gene>
    <name evidence="2" type="ORF">PK35_06290</name>
</gene>
<dbReference type="Gene3D" id="1.10.150.320">
    <property type="entry name" value="Photosystem II 12 kDa extrinsic protein"/>
    <property type="match status" value="1"/>
</dbReference>
<dbReference type="EMBL" id="JTDV01000003">
    <property type="protein sequence ID" value="KJD33462.1"/>
    <property type="molecule type" value="Genomic_DNA"/>
</dbReference>
<organism evidence="2 3">
    <name type="scientific">Neotamlana nanhaiensis</name>
    <dbReference type="NCBI Taxonomy" id="1382798"/>
    <lineage>
        <taxon>Bacteria</taxon>
        <taxon>Pseudomonadati</taxon>
        <taxon>Bacteroidota</taxon>
        <taxon>Flavobacteriia</taxon>
        <taxon>Flavobacteriales</taxon>
        <taxon>Flavobacteriaceae</taxon>
        <taxon>Neotamlana</taxon>
    </lineage>
</organism>
<dbReference type="SUPFAM" id="SSF47781">
    <property type="entry name" value="RuvA domain 2-like"/>
    <property type="match status" value="2"/>
</dbReference>
<dbReference type="RefSeq" id="WP_044625852.1">
    <property type="nucleotide sequence ID" value="NZ_JTDV01000003.1"/>
</dbReference>
<feature type="transmembrane region" description="Helical" evidence="1">
    <location>
        <begin position="12"/>
        <end position="32"/>
    </location>
</feature>
<sequence>MKSHFKFSKQQRNGIFLLVFLIVALQCVYFFFNFSSEEIKVNSEALSAFNKEFDSLKAIKLEASKPRIYPFNPNYITDYKGETLGMTTQEIDRLFAFRKQGKFINSAKQFQEVTQVSDSLLNAISPYFKFPDWVENSSSNTVKKTVTKTVSKFHQKKDLNTATAEDLQTVYGVGAYYAKRIIRFRNSFPGGFIADVQLKDVYGLKSEVVKNITEKFTVKTPRQVKRVNINSASVNELVTIQHIDYRLANSIVDYRQKNGHFKSLSDLKKVNDFPVNKFEIIELYLQSENNLNE</sequence>
<proteinExistence type="predicted"/>
<name>A0A0D7W6K9_9FLAO</name>
<keyword evidence="1" id="KW-0472">Membrane</keyword>
<dbReference type="InterPro" id="IPR010994">
    <property type="entry name" value="RuvA_2-like"/>
</dbReference>
<keyword evidence="1" id="KW-1133">Transmembrane helix</keyword>
<dbReference type="PATRIC" id="fig|1382798.3.peg.2579"/>
<dbReference type="Gene3D" id="1.10.150.280">
    <property type="entry name" value="AF1531-like domain"/>
    <property type="match status" value="1"/>
</dbReference>
<dbReference type="STRING" id="1382798.PK35_06290"/>
<protein>
    <submittedName>
        <fullName evidence="2">Competence protein ComEA</fullName>
    </submittedName>
</protein>
<dbReference type="PANTHER" id="PTHR21180:SF32">
    <property type="entry name" value="ENDONUCLEASE_EXONUCLEASE_PHOSPHATASE FAMILY DOMAIN-CONTAINING PROTEIN 1"/>
    <property type="match status" value="1"/>
</dbReference>
<evidence type="ECO:0000313" key="3">
    <source>
        <dbReference type="Proteomes" id="UP000032361"/>
    </source>
</evidence>
<dbReference type="PANTHER" id="PTHR21180">
    <property type="entry name" value="ENDONUCLEASE/EXONUCLEASE/PHOSPHATASE FAMILY DOMAIN-CONTAINING PROTEIN 1"/>
    <property type="match status" value="1"/>
</dbReference>
<evidence type="ECO:0000256" key="1">
    <source>
        <dbReference type="SAM" id="Phobius"/>
    </source>
</evidence>
<reference evidence="2 3" key="1">
    <citation type="journal article" date="2015" name="Antonie Van Leeuwenhoek">
        <title>Tamlana nanhaiensis sp. nov., isolated from surface seawater collected from the South China Sea.</title>
        <authorList>
            <person name="Liu X."/>
            <person name="Lai Q."/>
            <person name="Du Y."/>
            <person name="Li G."/>
            <person name="Sun F."/>
            <person name="Shao Z."/>
        </authorList>
    </citation>
    <scope>NUCLEOTIDE SEQUENCE [LARGE SCALE GENOMIC DNA]</scope>
    <source>
        <strain evidence="2 3">FHC16</strain>
    </source>
</reference>
<dbReference type="Pfam" id="PF12836">
    <property type="entry name" value="HHH_3"/>
    <property type="match status" value="2"/>
</dbReference>
<dbReference type="AlphaFoldDB" id="A0A0D7W6K9"/>
<keyword evidence="3" id="KW-1185">Reference proteome</keyword>
<keyword evidence="1" id="KW-0812">Transmembrane</keyword>